<keyword evidence="3" id="KW-1185">Reference proteome</keyword>
<gene>
    <name evidence="2" type="ORF">RFI_09012</name>
</gene>
<reference evidence="2 3" key="1">
    <citation type="journal article" date="2013" name="Curr. Biol.">
        <title>The Genome of the Foraminiferan Reticulomyxa filosa.</title>
        <authorList>
            <person name="Glockner G."/>
            <person name="Hulsmann N."/>
            <person name="Schleicher M."/>
            <person name="Noegel A.A."/>
            <person name="Eichinger L."/>
            <person name="Gallinger C."/>
            <person name="Pawlowski J."/>
            <person name="Sierra R."/>
            <person name="Euteneuer U."/>
            <person name="Pillet L."/>
            <person name="Moustafa A."/>
            <person name="Platzer M."/>
            <person name="Groth M."/>
            <person name="Szafranski K."/>
            <person name="Schliwa M."/>
        </authorList>
    </citation>
    <scope>NUCLEOTIDE SEQUENCE [LARGE SCALE GENOMIC DNA]</scope>
</reference>
<feature type="region of interest" description="Disordered" evidence="1">
    <location>
        <begin position="79"/>
        <end position="108"/>
    </location>
</feature>
<evidence type="ECO:0000313" key="3">
    <source>
        <dbReference type="Proteomes" id="UP000023152"/>
    </source>
</evidence>
<evidence type="ECO:0000256" key="1">
    <source>
        <dbReference type="SAM" id="MobiDB-lite"/>
    </source>
</evidence>
<feature type="non-terminal residue" evidence="2">
    <location>
        <position position="1"/>
    </location>
</feature>
<dbReference type="AlphaFoldDB" id="X6NPB3"/>
<sequence>GFDVDTILLSLDGCLNCVVLYLSWKSSQTWYERSFFNSIHIFVKRLIIRRVQFVRGITLLQRAHVIATITADDPNHKLQPEYQKQQQQQQQQEDEPKPNDNDNGDEDDDIVIVDDIEDSTKNADDTFHQTQGRNSIDIITVGNATPVQDETPVTEDFANDFFSLSCFFFFFFFGEKAKREGGSKITKHNKKFFFFFFGSASTRF</sequence>
<organism evidence="2 3">
    <name type="scientific">Reticulomyxa filosa</name>
    <dbReference type="NCBI Taxonomy" id="46433"/>
    <lineage>
        <taxon>Eukaryota</taxon>
        <taxon>Sar</taxon>
        <taxon>Rhizaria</taxon>
        <taxon>Retaria</taxon>
        <taxon>Foraminifera</taxon>
        <taxon>Monothalamids</taxon>
        <taxon>Reticulomyxidae</taxon>
        <taxon>Reticulomyxa</taxon>
    </lineage>
</organism>
<evidence type="ECO:0000313" key="2">
    <source>
        <dbReference type="EMBL" id="ETO28120.1"/>
    </source>
</evidence>
<name>X6NPB3_RETFI</name>
<protein>
    <submittedName>
        <fullName evidence="2">Uncharacterized protein</fullName>
    </submittedName>
</protein>
<comment type="caution">
    <text evidence="2">The sequence shown here is derived from an EMBL/GenBank/DDBJ whole genome shotgun (WGS) entry which is preliminary data.</text>
</comment>
<dbReference type="Proteomes" id="UP000023152">
    <property type="component" value="Unassembled WGS sequence"/>
</dbReference>
<feature type="compositionally biased region" description="Low complexity" evidence="1">
    <location>
        <begin position="80"/>
        <end position="91"/>
    </location>
</feature>
<dbReference type="EMBL" id="ASPP01006850">
    <property type="protein sequence ID" value="ETO28120.1"/>
    <property type="molecule type" value="Genomic_DNA"/>
</dbReference>
<proteinExistence type="predicted"/>
<accession>X6NPB3</accession>